<dbReference type="AlphaFoldDB" id="A0A5E6W1R1"/>
<name>A0A5E6W1R1_PSEFL</name>
<dbReference type="Proteomes" id="UP000326729">
    <property type="component" value="Unassembled WGS sequence"/>
</dbReference>
<dbReference type="RefSeq" id="WP_150718058.1">
    <property type="nucleotide sequence ID" value="NZ_CABVGY010000029.1"/>
</dbReference>
<protein>
    <recommendedName>
        <fullName evidence="3">Immunity protein</fullName>
    </recommendedName>
</protein>
<reference evidence="1 2" key="1">
    <citation type="submission" date="2019-09" db="EMBL/GenBank/DDBJ databases">
        <authorList>
            <person name="Chandra G."/>
            <person name="Truman W A."/>
        </authorList>
    </citation>
    <scope>NUCLEOTIDE SEQUENCE [LARGE SCALE GENOMIC DNA]</scope>
    <source>
        <strain evidence="1">PS659</strain>
    </source>
</reference>
<evidence type="ECO:0008006" key="3">
    <source>
        <dbReference type="Google" id="ProtNLM"/>
    </source>
</evidence>
<dbReference type="OrthoDB" id="6922063at2"/>
<proteinExistence type="predicted"/>
<accession>A0A5E6W1R1</accession>
<organism evidence="1 2">
    <name type="scientific">Pseudomonas fluorescens</name>
    <dbReference type="NCBI Taxonomy" id="294"/>
    <lineage>
        <taxon>Bacteria</taxon>
        <taxon>Pseudomonadati</taxon>
        <taxon>Pseudomonadota</taxon>
        <taxon>Gammaproteobacteria</taxon>
        <taxon>Pseudomonadales</taxon>
        <taxon>Pseudomonadaceae</taxon>
        <taxon>Pseudomonas</taxon>
    </lineage>
</organism>
<sequence length="87" mass="10129">MNIIEEIIKNEPIVDVVSFFALFWPAMRIDSMYGRYRQETILKGELVDAYNSLFREGVLASDENGKTIKGPNWKPPAFVTEKRYKQN</sequence>
<gene>
    <name evidence="1" type="ORF">PS659_04460</name>
</gene>
<evidence type="ECO:0000313" key="1">
    <source>
        <dbReference type="EMBL" id="VVN22673.1"/>
    </source>
</evidence>
<dbReference type="EMBL" id="CABVGY010000029">
    <property type="protein sequence ID" value="VVN22673.1"/>
    <property type="molecule type" value="Genomic_DNA"/>
</dbReference>
<evidence type="ECO:0000313" key="2">
    <source>
        <dbReference type="Proteomes" id="UP000326729"/>
    </source>
</evidence>